<dbReference type="SUPFAM" id="SSF56235">
    <property type="entry name" value="N-terminal nucleophile aminohydrolases (Ntn hydrolases)"/>
    <property type="match status" value="1"/>
</dbReference>
<feature type="signal peptide" evidence="2">
    <location>
        <begin position="1"/>
        <end position="30"/>
    </location>
</feature>
<dbReference type="AlphaFoldDB" id="A0A069E516"/>
<dbReference type="OrthoDB" id="9781342at2"/>
<reference evidence="3 4" key="1">
    <citation type="journal article" date="2014" name="Antonie Van Leeuwenhoek">
        <title>Hyphomonas beringensis sp. nov. and Hyphomonas chukchiensis sp. nov., isolated from surface seawater of the Bering Sea and Chukchi Sea.</title>
        <authorList>
            <person name="Li C."/>
            <person name="Lai Q."/>
            <person name="Li G."/>
            <person name="Dong C."/>
            <person name="Wang J."/>
            <person name="Liao Y."/>
            <person name="Shao Z."/>
        </authorList>
    </citation>
    <scope>NUCLEOTIDE SEQUENCE [LARGE SCALE GENOMIC DNA]</scope>
    <source>
        <strain evidence="3 4">MHS-3</strain>
    </source>
</reference>
<dbReference type="PATRIC" id="fig|1280949.3.peg.1151"/>
<feature type="compositionally biased region" description="Pro residues" evidence="1">
    <location>
        <begin position="36"/>
        <end position="47"/>
    </location>
</feature>
<dbReference type="PRINTS" id="PR01210">
    <property type="entry name" value="GGTRANSPTASE"/>
</dbReference>
<sequence>MKRRQFLLTGPATAALALSACTTAPPPALAAQAAPAAPPPDDAPPPLSNTIYSGDRLAGAPFASRSVVWGMNGVAATSHPRATLVALDILRKGGSAVDAAIAANATLGVVEPTANGIGGDAFCLMWDPALGKVMGLNGSGHSPAALSLETLRARSPKGRVPFHGAPAVTVPGAVDAWWTMHQRYGKLPWKDLMEPAAGIAEEGMPIALMIAARMKSDMAYFLRPDSGIEEVENVKSIYYTRGRTPEEGEIVRNPDLARTLRMIGEGGRDAYYDGPIADTIEAYFKRIGGWMTRADLAAQHAKWVEPNHVDYRAGVTVYGMPPNSQGPTTLQMLSILKNFDMREAGLMTAQSIHYQAEAKRLAFEDRARWFADPEFADIPIDMLLSDSYGQQRASLIRPDRPMARAFPGDAPHQGGTTYLTVSDSSGMMVSLIQSNYAGMGSGLMADGLGFSFQNRGAGFSLQDGSPNLYAPRKRPFHTIIPGFATKDGAPWLAFGVMGGGMQPQGQTQIILNMVDYDLDLQAAGDCPRWRHDGSSQPTGVYTPGLGTLKLETGVPETTKALLARMGWTVGGTDGGFGGYQATMFTGESYGAASEMRKDGLALGY</sequence>
<feature type="chain" id="PRO_5001663813" evidence="2">
    <location>
        <begin position="31"/>
        <end position="604"/>
    </location>
</feature>
<dbReference type="Gene3D" id="3.60.20.40">
    <property type="match status" value="1"/>
</dbReference>
<dbReference type="InterPro" id="IPR043137">
    <property type="entry name" value="GGT_ssub_C"/>
</dbReference>
<dbReference type="Gene3D" id="1.10.246.130">
    <property type="match status" value="1"/>
</dbReference>
<evidence type="ECO:0000313" key="3">
    <source>
        <dbReference type="EMBL" id="KCZ85142.1"/>
    </source>
</evidence>
<name>A0A069E516_9PROT</name>
<dbReference type="eggNOG" id="COG0405">
    <property type="taxonomic scope" value="Bacteria"/>
</dbReference>
<dbReference type="PROSITE" id="PS51318">
    <property type="entry name" value="TAT"/>
    <property type="match status" value="1"/>
</dbReference>
<accession>A0A069E516</accession>
<dbReference type="GO" id="GO:0016740">
    <property type="term" value="F:transferase activity"/>
    <property type="evidence" value="ECO:0007669"/>
    <property type="project" value="UniProtKB-KW"/>
</dbReference>
<dbReference type="Pfam" id="PF01019">
    <property type="entry name" value="G_glu_transpept"/>
    <property type="match status" value="1"/>
</dbReference>
<dbReference type="EMBL" id="ARYH01000001">
    <property type="protein sequence ID" value="KCZ85142.1"/>
    <property type="molecule type" value="Genomic_DNA"/>
</dbReference>
<dbReference type="InterPro" id="IPR043138">
    <property type="entry name" value="GGT_lsub"/>
</dbReference>
<dbReference type="InterPro" id="IPR052896">
    <property type="entry name" value="GGT-like_enzyme"/>
</dbReference>
<keyword evidence="2" id="KW-0732">Signal</keyword>
<dbReference type="STRING" id="1280949.HAD_05655"/>
<dbReference type="InterPro" id="IPR006311">
    <property type="entry name" value="TAT_signal"/>
</dbReference>
<protein>
    <submittedName>
        <fullName evidence="3">Gamma-glutamyltransferase</fullName>
    </submittedName>
</protein>
<dbReference type="PROSITE" id="PS51257">
    <property type="entry name" value="PROKAR_LIPOPROTEIN"/>
    <property type="match status" value="1"/>
</dbReference>
<evidence type="ECO:0000256" key="2">
    <source>
        <dbReference type="SAM" id="SignalP"/>
    </source>
</evidence>
<gene>
    <name evidence="3" type="ORF">HAD_05655</name>
</gene>
<organism evidence="3 4">
    <name type="scientific">Hyphomonas adhaerens MHS-3</name>
    <dbReference type="NCBI Taxonomy" id="1280949"/>
    <lineage>
        <taxon>Bacteria</taxon>
        <taxon>Pseudomonadati</taxon>
        <taxon>Pseudomonadota</taxon>
        <taxon>Alphaproteobacteria</taxon>
        <taxon>Hyphomonadales</taxon>
        <taxon>Hyphomonadaceae</taxon>
        <taxon>Hyphomonas</taxon>
    </lineage>
</organism>
<keyword evidence="4" id="KW-1185">Reference proteome</keyword>
<comment type="caution">
    <text evidence="3">The sequence shown here is derived from an EMBL/GenBank/DDBJ whole genome shotgun (WGS) entry which is preliminary data.</text>
</comment>
<dbReference type="PANTHER" id="PTHR43881:SF1">
    <property type="entry name" value="GAMMA-GLUTAMYLTRANSPEPTIDASE (AFU_ORTHOLOGUE AFUA_4G13580)"/>
    <property type="match status" value="1"/>
</dbReference>
<dbReference type="PANTHER" id="PTHR43881">
    <property type="entry name" value="GAMMA-GLUTAMYLTRANSPEPTIDASE (AFU_ORTHOLOGUE AFUA_4G13580)"/>
    <property type="match status" value="1"/>
</dbReference>
<dbReference type="RefSeq" id="WP_035569907.1">
    <property type="nucleotide sequence ID" value="NZ_ARYH01000001.1"/>
</dbReference>
<dbReference type="Proteomes" id="UP000027446">
    <property type="component" value="Unassembled WGS sequence"/>
</dbReference>
<evidence type="ECO:0000313" key="4">
    <source>
        <dbReference type="Proteomes" id="UP000027446"/>
    </source>
</evidence>
<feature type="region of interest" description="Disordered" evidence="1">
    <location>
        <begin position="30"/>
        <end position="50"/>
    </location>
</feature>
<keyword evidence="3" id="KW-0808">Transferase</keyword>
<dbReference type="InterPro" id="IPR029055">
    <property type="entry name" value="Ntn_hydrolases_N"/>
</dbReference>
<evidence type="ECO:0000256" key="1">
    <source>
        <dbReference type="SAM" id="MobiDB-lite"/>
    </source>
</evidence>
<proteinExistence type="predicted"/>